<dbReference type="InterPro" id="IPR017984">
    <property type="entry name" value="Chromo_dom_subgr"/>
</dbReference>
<evidence type="ECO:0000259" key="7">
    <source>
        <dbReference type="PROSITE" id="PS50013"/>
    </source>
</evidence>
<evidence type="ECO:0000313" key="9">
    <source>
        <dbReference type="Proteomes" id="UP001187315"/>
    </source>
</evidence>
<feature type="compositionally biased region" description="Acidic residues" evidence="6">
    <location>
        <begin position="163"/>
        <end position="180"/>
    </location>
</feature>
<sequence>MELSSIGEQVFAVESITKKRVRKGNVEYLLKWQGWPPKYSTWEPEDNILDPRLVLAFEEKEERDRAQAHRRKGLRPRRLVLRNIYTMELRSAQKTLEKAAPRFRLSLTRSTGVGLQQNGRRCRNGEGGVYHRLLKRRSRQCVSKPTESAESPRQRTLTLEKEAVEEEEDEENEWEKEEEQQEKKKKVEKGEHHGIPNVEEMPEDHVPCIQEAVLTEGKPEHCASSPDCEVAPPSTEISSSTTATERPASTSTTNTHEHEPITDALGGGVSQNTPITDKSLKSSSGAGVITDRVQNRASVITVRHLIDRFVQDEQRQTGETDSKAKSETDKEEVTAECTTTLQVRTNESRSSECTLHPGKVIVTNVTVNSLTVTFKEAMTAEGFFSSSGLQV</sequence>
<feature type="compositionally biased region" description="Polar residues" evidence="6">
    <location>
        <begin position="140"/>
        <end position="149"/>
    </location>
</feature>
<gene>
    <name evidence="8" type="ORF">Q7C36_004027</name>
</gene>
<dbReference type="Proteomes" id="UP001187315">
    <property type="component" value="Unassembled WGS sequence"/>
</dbReference>
<dbReference type="EMBL" id="JAVHJS010000003">
    <property type="protein sequence ID" value="KAK2864873.1"/>
    <property type="molecule type" value="Genomic_DNA"/>
</dbReference>
<accession>A0AA88NR44</accession>
<evidence type="ECO:0000256" key="1">
    <source>
        <dbReference type="ARBA" id="ARBA00004123"/>
    </source>
</evidence>
<protein>
    <recommendedName>
        <fullName evidence="7">Chromo domain-containing protein</fullName>
    </recommendedName>
</protein>
<keyword evidence="3" id="KW-0805">Transcription regulation</keyword>
<dbReference type="GO" id="GO:0035102">
    <property type="term" value="C:PRC1 complex"/>
    <property type="evidence" value="ECO:0007669"/>
    <property type="project" value="InterPro"/>
</dbReference>
<dbReference type="InterPro" id="IPR033773">
    <property type="entry name" value="CBX7_C"/>
</dbReference>
<name>A0AA88NR44_TACVA</name>
<dbReference type="PRINTS" id="PR00504">
    <property type="entry name" value="CHROMODOMAIN"/>
</dbReference>
<proteinExistence type="predicted"/>
<dbReference type="SUPFAM" id="SSF54160">
    <property type="entry name" value="Chromo domain-like"/>
    <property type="match status" value="1"/>
</dbReference>
<dbReference type="CDD" id="cd18646">
    <property type="entry name" value="CD_Cbx7"/>
    <property type="match status" value="1"/>
</dbReference>
<dbReference type="PANTHER" id="PTHR47277:SF1">
    <property type="entry name" value="CHROMOBOX PROTEIN HOMOLOG 7"/>
    <property type="match status" value="1"/>
</dbReference>
<dbReference type="PROSITE" id="PS00598">
    <property type="entry name" value="CHROMO_1"/>
    <property type="match status" value="1"/>
</dbReference>
<dbReference type="Pfam" id="PF00385">
    <property type="entry name" value="Chromo"/>
    <property type="match status" value="1"/>
</dbReference>
<dbReference type="Pfam" id="PF17218">
    <property type="entry name" value="CBX7_C"/>
    <property type="match status" value="1"/>
</dbReference>
<dbReference type="AlphaFoldDB" id="A0AA88NR44"/>
<dbReference type="InterPro" id="IPR016197">
    <property type="entry name" value="Chromo-like_dom_sf"/>
</dbReference>
<dbReference type="FunFam" id="2.40.50.40:FF:000006">
    <property type="entry name" value="Chromobox protein homolog 7"/>
    <property type="match status" value="1"/>
</dbReference>
<keyword evidence="9" id="KW-1185">Reference proteome</keyword>
<feature type="region of interest" description="Disordered" evidence="6">
    <location>
        <begin position="312"/>
        <end position="333"/>
    </location>
</feature>
<reference evidence="8" key="1">
    <citation type="submission" date="2023-08" db="EMBL/GenBank/DDBJ databases">
        <title>Pelteobagrus vachellii genome.</title>
        <authorList>
            <person name="Liu H."/>
        </authorList>
    </citation>
    <scope>NUCLEOTIDE SEQUENCE</scope>
    <source>
        <strain evidence="8">PRFRI_2022a</strain>
        <tissue evidence="8">Muscle</tissue>
    </source>
</reference>
<feature type="domain" description="Chromo" evidence="7">
    <location>
        <begin position="11"/>
        <end position="69"/>
    </location>
</feature>
<dbReference type="InterPro" id="IPR023779">
    <property type="entry name" value="Chromodomain_CS"/>
</dbReference>
<comment type="subcellular location">
    <subcellularLocation>
        <location evidence="1">Nucleus</location>
    </subcellularLocation>
</comment>
<keyword evidence="4" id="KW-0804">Transcription</keyword>
<evidence type="ECO:0000256" key="4">
    <source>
        <dbReference type="ARBA" id="ARBA00023163"/>
    </source>
</evidence>
<evidence type="ECO:0000256" key="5">
    <source>
        <dbReference type="ARBA" id="ARBA00023242"/>
    </source>
</evidence>
<dbReference type="InterPro" id="IPR043000">
    <property type="entry name" value="CBX7"/>
</dbReference>
<comment type="caution">
    <text evidence="8">The sequence shown here is derived from an EMBL/GenBank/DDBJ whole genome shotgun (WGS) entry which is preliminary data.</text>
</comment>
<dbReference type="PROSITE" id="PS50013">
    <property type="entry name" value="CHROMO_2"/>
    <property type="match status" value="1"/>
</dbReference>
<feature type="region of interest" description="Disordered" evidence="6">
    <location>
        <begin position="218"/>
        <end position="284"/>
    </location>
</feature>
<evidence type="ECO:0000256" key="2">
    <source>
        <dbReference type="ARBA" id="ARBA00022491"/>
    </source>
</evidence>
<keyword evidence="5" id="KW-0539">Nucleus</keyword>
<dbReference type="InterPro" id="IPR000953">
    <property type="entry name" value="Chromo/chromo_shadow_dom"/>
</dbReference>
<feature type="compositionally biased region" description="Low complexity" evidence="6">
    <location>
        <begin position="231"/>
        <end position="245"/>
    </location>
</feature>
<evidence type="ECO:0000256" key="6">
    <source>
        <dbReference type="SAM" id="MobiDB-lite"/>
    </source>
</evidence>
<evidence type="ECO:0000256" key="3">
    <source>
        <dbReference type="ARBA" id="ARBA00023015"/>
    </source>
</evidence>
<feature type="compositionally biased region" description="Polar residues" evidence="6">
    <location>
        <begin position="270"/>
        <end position="284"/>
    </location>
</feature>
<dbReference type="GO" id="GO:0000122">
    <property type="term" value="P:negative regulation of transcription by RNA polymerase II"/>
    <property type="evidence" value="ECO:0007669"/>
    <property type="project" value="TreeGrafter"/>
</dbReference>
<dbReference type="PANTHER" id="PTHR47277">
    <property type="entry name" value="CHROMOBOX PROTEIN HOMOLOG 7"/>
    <property type="match status" value="1"/>
</dbReference>
<dbReference type="Gene3D" id="2.40.50.40">
    <property type="match status" value="1"/>
</dbReference>
<organism evidence="8 9">
    <name type="scientific">Tachysurus vachellii</name>
    <name type="common">Darkbarbel catfish</name>
    <name type="synonym">Pelteobagrus vachellii</name>
    <dbReference type="NCBI Taxonomy" id="175792"/>
    <lineage>
        <taxon>Eukaryota</taxon>
        <taxon>Metazoa</taxon>
        <taxon>Chordata</taxon>
        <taxon>Craniata</taxon>
        <taxon>Vertebrata</taxon>
        <taxon>Euteleostomi</taxon>
        <taxon>Actinopterygii</taxon>
        <taxon>Neopterygii</taxon>
        <taxon>Teleostei</taxon>
        <taxon>Ostariophysi</taxon>
        <taxon>Siluriformes</taxon>
        <taxon>Bagridae</taxon>
        <taxon>Tachysurus</taxon>
    </lineage>
</organism>
<dbReference type="SMART" id="SM00298">
    <property type="entry name" value="CHROMO"/>
    <property type="match status" value="1"/>
</dbReference>
<evidence type="ECO:0000313" key="8">
    <source>
        <dbReference type="EMBL" id="KAK2864873.1"/>
    </source>
</evidence>
<feature type="region of interest" description="Disordered" evidence="6">
    <location>
        <begin position="137"/>
        <end position="205"/>
    </location>
</feature>
<keyword evidence="2" id="KW-0678">Repressor</keyword>
<dbReference type="InterPro" id="IPR023780">
    <property type="entry name" value="Chromo_domain"/>
</dbReference>
<feature type="compositionally biased region" description="Basic and acidic residues" evidence="6">
    <location>
        <begin position="150"/>
        <end position="162"/>
    </location>
</feature>